<reference evidence="1 2" key="1">
    <citation type="journal article" date="2022" name="Nat. Plants">
        <title>Genomes of leafy and leafless Platanthera orchids illuminate the evolution of mycoheterotrophy.</title>
        <authorList>
            <person name="Li M.H."/>
            <person name="Liu K.W."/>
            <person name="Li Z."/>
            <person name="Lu H.C."/>
            <person name="Ye Q.L."/>
            <person name="Zhang D."/>
            <person name="Wang J.Y."/>
            <person name="Li Y.F."/>
            <person name="Zhong Z.M."/>
            <person name="Liu X."/>
            <person name="Yu X."/>
            <person name="Liu D.K."/>
            <person name="Tu X.D."/>
            <person name="Liu B."/>
            <person name="Hao Y."/>
            <person name="Liao X.Y."/>
            <person name="Jiang Y.T."/>
            <person name="Sun W.H."/>
            <person name="Chen J."/>
            <person name="Chen Y.Q."/>
            <person name="Ai Y."/>
            <person name="Zhai J.W."/>
            <person name="Wu S.S."/>
            <person name="Zhou Z."/>
            <person name="Hsiao Y.Y."/>
            <person name="Wu W.L."/>
            <person name="Chen Y.Y."/>
            <person name="Lin Y.F."/>
            <person name="Hsu J.L."/>
            <person name="Li C.Y."/>
            <person name="Wang Z.W."/>
            <person name="Zhao X."/>
            <person name="Zhong W.Y."/>
            <person name="Ma X.K."/>
            <person name="Ma L."/>
            <person name="Huang J."/>
            <person name="Chen G.Z."/>
            <person name="Huang M.Z."/>
            <person name="Huang L."/>
            <person name="Peng D.H."/>
            <person name="Luo Y.B."/>
            <person name="Zou S.Q."/>
            <person name="Chen S.P."/>
            <person name="Lan S."/>
            <person name="Tsai W.C."/>
            <person name="Van de Peer Y."/>
            <person name="Liu Z.J."/>
        </authorList>
    </citation>
    <scope>NUCLEOTIDE SEQUENCE [LARGE SCALE GENOMIC DNA]</scope>
    <source>
        <strain evidence="1">Lor288</strain>
    </source>
</reference>
<dbReference type="EMBL" id="JBBWWR010000020">
    <property type="protein sequence ID" value="KAK8940084.1"/>
    <property type="molecule type" value="Genomic_DNA"/>
</dbReference>
<comment type="caution">
    <text evidence="1">The sequence shown here is derived from an EMBL/GenBank/DDBJ whole genome shotgun (WGS) entry which is preliminary data.</text>
</comment>
<gene>
    <name evidence="1" type="ORF">KSP40_PGU022814</name>
</gene>
<accession>A0ABR2LGG5</accession>
<keyword evidence="2" id="KW-1185">Reference proteome</keyword>
<dbReference type="Proteomes" id="UP001412067">
    <property type="component" value="Unassembled WGS sequence"/>
</dbReference>
<sequence length="110" mass="11977">MPKRLRRRASADTKIMKIDGGSPAVGSLELTITIPEGYHFSKELGSCEQIDVETEPADAITFERSSGIIDATGSVSLKFVRRSPSPASCRVNCKVNIFSLKESSWIESGE</sequence>
<proteinExistence type="predicted"/>
<evidence type="ECO:0000313" key="1">
    <source>
        <dbReference type="EMBL" id="KAK8940084.1"/>
    </source>
</evidence>
<dbReference type="PANTHER" id="PTHR46388">
    <property type="entry name" value="NHL REPEAT-CONTAINING PROTEIN 2"/>
    <property type="match status" value="1"/>
</dbReference>
<name>A0ABR2LGG5_9ASPA</name>
<organism evidence="1 2">
    <name type="scientific">Platanthera guangdongensis</name>
    <dbReference type="NCBI Taxonomy" id="2320717"/>
    <lineage>
        <taxon>Eukaryota</taxon>
        <taxon>Viridiplantae</taxon>
        <taxon>Streptophyta</taxon>
        <taxon>Embryophyta</taxon>
        <taxon>Tracheophyta</taxon>
        <taxon>Spermatophyta</taxon>
        <taxon>Magnoliopsida</taxon>
        <taxon>Liliopsida</taxon>
        <taxon>Asparagales</taxon>
        <taxon>Orchidaceae</taxon>
        <taxon>Orchidoideae</taxon>
        <taxon>Orchideae</taxon>
        <taxon>Orchidinae</taxon>
        <taxon>Platanthera</taxon>
    </lineage>
</organism>
<dbReference type="PANTHER" id="PTHR46388:SF2">
    <property type="entry name" value="NHL REPEAT-CONTAINING PROTEIN 2"/>
    <property type="match status" value="1"/>
</dbReference>
<protein>
    <submittedName>
        <fullName evidence="1">Uncharacterized protein</fullName>
    </submittedName>
</protein>
<evidence type="ECO:0000313" key="2">
    <source>
        <dbReference type="Proteomes" id="UP001412067"/>
    </source>
</evidence>